<gene>
    <name evidence="1" type="ORF">mMyoMyo1_011573</name>
</gene>
<accession>A0A7J7QU31</accession>
<keyword evidence="2" id="KW-1185">Reference proteome</keyword>
<dbReference type="EMBL" id="JABWUV010000058">
    <property type="protein sequence ID" value="KAF6267307.1"/>
    <property type="molecule type" value="Genomic_DNA"/>
</dbReference>
<protein>
    <submittedName>
        <fullName evidence="1">Uncharacterized protein</fullName>
    </submittedName>
</protein>
<reference evidence="1 2" key="1">
    <citation type="journal article" date="2020" name="Nature">
        <title>Six reference-quality genomes reveal evolution of bat adaptations.</title>
        <authorList>
            <person name="Jebb D."/>
            <person name="Huang Z."/>
            <person name="Pippel M."/>
            <person name="Hughes G.M."/>
            <person name="Lavrichenko K."/>
            <person name="Devanna P."/>
            <person name="Winkler S."/>
            <person name="Jermiin L.S."/>
            <person name="Skirmuntt E.C."/>
            <person name="Katzourakis A."/>
            <person name="Burkitt-Gray L."/>
            <person name="Ray D.A."/>
            <person name="Sullivan K.A.M."/>
            <person name="Roscito J.G."/>
            <person name="Kirilenko B.M."/>
            <person name="Davalos L.M."/>
            <person name="Corthals A.P."/>
            <person name="Power M.L."/>
            <person name="Jones G."/>
            <person name="Ransome R.D."/>
            <person name="Dechmann D.K.N."/>
            <person name="Locatelli A.G."/>
            <person name="Puechmaille S.J."/>
            <person name="Fedrigo O."/>
            <person name="Jarvis E.D."/>
            <person name="Hiller M."/>
            <person name="Vernes S.C."/>
            <person name="Myers E.W."/>
            <person name="Teeling E.C."/>
        </authorList>
    </citation>
    <scope>NUCLEOTIDE SEQUENCE [LARGE SCALE GENOMIC DNA]</scope>
    <source>
        <strain evidence="1">MMyoMyo1</strain>
        <tissue evidence="1">Flight muscle</tissue>
    </source>
</reference>
<proteinExistence type="predicted"/>
<evidence type="ECO:0000313" key="2">
    <source>
        <dbReference type="Proteomes" id="UP000527355"/>
    </source>
</evidence>
<dbReference type="Proteomes" id="UP000527355">
    <property type="component" value="Unassembled WGS sequence"/>
</dbReference>
<comment type="caution">
    <text evidence="1">The sequence shown here is derived from an EMBL/GenBank/DDBJ whole genome shotgun (WGS) entry which is preliminary data.</text>
</comment>
<dbReference type="AlphaFoldDB" id="A0A7J7QU31"/>
<name>A0A7J7QU31_MYOMY</name>
<organism evidence="1 2">
    <name type="scientific">Myotis myotis</name>
    <name type="common">Greater mouse-eared bat</name>
    <name type="synonym">Vespertilio myotis</name>
    <dbReference type="NCBI Taxonomy" id="51298"/>
    <lineage>
        <taxon>Eukaryota</taxon>
        <taxon>Metazoa</taxon>
        <taxon>Chordata</taxon>
        <taxon>Craniata</taxon>
        <taxon>Vertebrata</taxon>
        <taxon>Euteleostomi</taxon>
        <taxon>Mammalia</taxon>
        <taxon>Eutheria</taxon>
        <taxon>Laurasiatheria</taxon>
        <taxon>Chiroptera</taxon>
        <taxon>Yangochiroptera</taxon>
        <taxon>Vespertilionidae</taxon>
        <taxon>Myotis</taxon>
    </lineage>
</organism>
<evidence type="ECO:0000313" key="1">
    <source>
        <dbReference type="EMBL" id="KAF6267307.1"/>
    </source>
</evidence>
<sequence length="154" mass="17372">MICPKAYREGMTCRTLLTWFPAQNHTEFQVENAPWTSLCFLPSGSRKDTEQLSMERGGKLLLWVSILGAASLWLPEKEKTLSITQRLPGWELLQEHVSLASELGHAREAMCARVCVCSCTRCVHVSAYTCTGMCSCRCACMCMCRCIHGRKRTF</sequence>